<keyword evidence="5" id="KW-1185">Reference proteome</keyword>
<dbReference type="PANTHER" id="PTHR37984:SF5">
    <property type="entry name" value="PROTEIN NYNRIN-LIKE"/>
    <property type="match status" value="1"/>
</dbReference>
<evidence type="ECO:0000259" key="3">
    <source>
        <dbReference type="PROSITE" id="PS50994"/>
    </source>
</evidence>
<reference evidence="5" key="1">
    <citation type="journal article" date="2017" name="Front. Plant Sci.">
        <title>Climate Clever Clovers: New Paradigm to Reduce the Environmental Footprint of Ruminants by Breeding Low Methanogenic Forages Utilizing Haplotype Variation.</title>
        <authorList>
            <person name="Kaur P."/>
            <person name="Appels R."/>
            <person name="Bayer P.E."/>
            <person name="Keeble-Gagnere G."/>
            <person name="Wang J."/>
            <person name="Hirakawa H."/>
            <person name="Shirasawa K."/>
            <person name="Vercoe P."/>
            <person name="Stefanova K."/>
            <person name="Durmic Z."/>
            <person name="Nichols P."/>
            <person name="Revell C."/>
            <person name="Isobe S.N."/>
            <person name="Edwards D."/>
            <person name="Erskine W."/>
        </authorList>
    </citation>
    <scope>NUCLEOTIDE SEQUENCE [LARGE SCALE GENOMIC DNA]</scope>
    <source>
        <strain evidence="5">cv. Daliak</strain>
    </source>
</reference>
<dbReference type="OrthoDB" id="2013610at2759"/>
<dbReference type="Pfam" id="PF17919">
    <property type="entry name" value="RT_RNaseH_2"/>
    <property type="match status" value="1"/>
</dbReference>
<dbReference type="Gene3D" id="3.10.10.10">
    <property type="entry name" value="HIV Type 1 Reverse Transcriptase, subunit A, domain 1"/>
    <property type="match status" value="1"/>
</dbReference>
<dbReference type="CDD" id="cd09274">
    <property type="entry name" value="RNase_HI_RT_Ty3"/>
    <property type="match status" value="1"/>
</dbReference>
<dbReference type="InterPro" id="IPR000477">
    <property type="entry name" value="RT_dom"/>
</dbReference>
<dbReference type="Pfam" id="PF17921">
    <property type="entry name" value="Integrase_H2C2"/>
    <property type="match status" value="1"/>
</dbReference>
<dbReference type="InterPro" id="IPR041577">
    <property type="entry name" value="RT_RNaseH_2"/>
</dbReference>
<dbReference type="PROSITE" id="PS50994">
    <property type="entry name" value="INTEGRASE"/>
    <property type="match status" value="1"/>
</dbReference>
<feature type="region of interest" description="Disordered" evidence="2">
    <location>
        <begin position="41"/>
        <end position="74"/>
    </location>
</feature>
<protein>
    <recommendedName>
        <fullName evidence="3">Integrase catalytic domain-containing protein</fullName>
    </recommendedName>
</protein>
<dbReference type="PANTHER" id="PTHR37984">
    <property type="entry name" value="PROTEIN CBG26694"/>
    <property type="match status" value="1"/>
</dbReference>
<dbReference type="Pfam" id="PF00078">
    <property type="entry name" value="RVT_1"/>
    <property type="match status" value="1"/>
</dbReference>
<dbReference type="GO" id="GO:0015074">
    <property type="term" value="P:DNA integration"/>
    <property type="evidence" value="ECO:0007669"/>
    <property type="project" value="InterPro"/>
</dbReference>
<dbReference type="Gene3D" id="3.30.420.10">
    <property type="entry name" value="Ribonuclease H-like superfamily/Ribonuclease H"/>
    <property type="match status" value="1"/>
</dbReference>
<organism evidence="4 5">
    <name type="scientific">Trifolium subterraneum</name>
    <name type="common">Subterranean clover</name>
    <dbReference type="NCBI Taxonomy" id="3900"/>
    <lineage>
        <taxon>Eukaryota</taxon>
        <taxon>Viridiplantae</taxon>
        <taxon>Streptophyta</taxon>
        <taxon>Embryophyta</taxon>
        <taxon>Tracheophyta</taxon>
        <taxon>Spermatophyta</taxon>
        <taxon>Magnoliopsida</taxon>
        <taxon>eudicotyledons</taxon>
        <taxon>Gunneridae</taxon>
        <taxon>Pentapetalae</taxon>
        <taxon>rosids</taxon>
        <taxon>fabids</taxon>
        <taxon>Fabales</taxon>
        <taxon>Fabaceae</taxon>
        <taxon>Papilionoideae</taxon>
        <taxon>50 kb inversion clade</taxon>
        <taxon>NPAAA clade</taxon>
        <taxon>Hologalegina</taxon>
        <taxon>IRL clade</taxon>
        <taxon>Trifolieae</taxon>
        <taxon>Trifolium</taxon>
    </lineage>
</organism>
<dbReference type="InterPro" id="IPR043502">
    <property type="entry name" value="DNA/RNA_pol_sf"/>
</dbReference>
<dbReference type="FunFam" id="3.30.70.270:FF:000020">
    <property type="entry name" value="Transposon Tf2-6 polyprotein-like Protein"/>
    <property type="match status" value="1"/>
</dbReference>
<dbReference type="InterPro" id="IPR043128">
    <property type="entry name" value="Rev_trsase/Diguanyl_cyclase"/>
</dbReference>
<dbReference type="Gene3D" id="3.30.70.270">
    <property type="match status" value="2"/>
</dbReference>
<dbReference type="SUPFAM" id="SSF53098">
    <property type="entry name" value="Ribonuclease H-like"/>
    <property type="match status" value="1"/>
</dbReference>
<gene>
    <name evidence="4" type="ORF">TSUD_154990</name>
</gene>
<dbReference type="InterPro" id="IPR050951">
    <property type="entry name" value="Retrovirus_Pol_polyprotein"/>
</dbReference>
<sequence>MVMTETNIGELNKKVDERHEEVSARLEELSVGMDEIRKFLLSKKSDEDENSSHRNKSSKGDHRNGPQQHYATRISKIDFPRLNQATIKDKFPIPLIEDLMDELGGSVIYSKLDLQSGYHQMRMAAGEEYKTAFKTHAGHFEYLVMPFGLTNAPASFQALMNRIFQQYLRNPSIETHVMHLNKVFQVLREHQLFLRKEKCYFATDKVEYLGHFITKEGVSTDPNKVQAVSSWPLPSSIKQLRGFLGLAGYYRRFVRDFGKIAKPLTDMLKKDSFHWSPTATQAFYDLKNALISAPVLALPDFNQPFTLETDASGKGIGAVLMQNKHPIAYISKALGLKQQAMSIYERELLAIVYAIQKWSTYLAYKHFIIKTDQKSIKFMLEQRLNTPFQQVWMAKLMGYDFEIQYKEGLTNVAADALSRKSGAELLPLLLSNAHEDLLQKIKTSWTQDTTLQNLIQELQQDAKSHSKFTWCRGELRRKGKLVIGSDPHLKQIILGWLHDSPSGGHSGRDVTAARVKSLFYWKGLNKYIQQYVRSCDVCQRCKPDLAAYPGLLQPLPIPNRVWDAISMDFIEGLPTSSKKQVIFVVVDRLSKYAHFMALSHPYTALDVAILFQDHVFKLHGMPSTITSDRDPIFLSKVWNEFFQLQGTSLNKSTAYHPQSDGQTEVVNKCLETYLRCMCADKPSSWYQWLSLAEWWYNTNHHTSINCTPYEVVYVNMISIA</sequence>
<feature type="compositionally biased region" description="Basic and acidic residues" evidence="2">
    <location>
        <begin position="41"/>
        <end position="64"/>
    </location>
</feature>
<dbReference type="InterPro" id="IPR041588">
    <property type="entry name" value="Integrase_H2C2"/>
</dbReference>
<dbReference type="CDD" id="cd01647">
    <property type="entry name" value="RT_LTR"/>
    <property type="match status" value="1"/>
</dbReference>
<keyword evidence="1" id="KW-0511">Multifunctional enzyme</keyword>
<dbReference type="EMBL" id="DF973301">
    <property type="protein sequence ID" value="GAU25025.1"/>
    <property type="molecule type" value="Genomic_DNA"/>
</dbReference>
<dbReference type="AlphaFoldDB" id="A0A2Z6MNC5"/>
<evidence type="ECO:0000256" key="2">
    <source>
        <dbReference type="SAM" id="MobiDB-lite"/>
    </source>
</evidence>
<dbReference type="GO" id="GO:0003676">
    <property type="term" value="F:nucleic acid binding"/>
    <property type="evidence" value="ECO:0007669"/>
    <property type="project" value="InterPro"/>
</dbReference>
<accession>A0A2Z6MNC5</accession>
<dbReference type="FunFam" id="3.10.20.370:FF:000001">
    <property type="entry name" value="Retrovirus-related Pol polyprotein from transposon 17.6-like protein"/>
    <property type="match status" value="1"/>
</dbReference>
<evidence type="ECO:0000313" key="4">
    <source>
        <dbReference type="EMBL" id="GAU25025.1"/>
    </source>
</evidence>
<dbReference type="SUPFAM" id="SSF56672">
    <property type="entry name" value="DNA/RNA polymerases"/>
    <property type="match status" value="1"/>
</dbReference>
<name>A0A2Z6MNC5_TRISU</name>
<dbReference type="GO" id="GO:0003824">
    <property type="term" value="F:catalytic activity"/>
    <property type="evidence" value="ECO:0007669"/>
    <property type="project" value="UniProtKB-KW"/>
</dbReference>
<evidence type="ECO:0000256" key="1">
    <source>
        <dbReference type="ARBA" id="ARBA00023268"/>
    </source>
</evidence>
<proteinExistence type="predicted"/>
<dbReference type="InterPro" id="IPR012337">
    <property type="entry name" value="RNaseH-like_sf"/>
</dbReference>
<dbReference type="Proteomes" id="UP000242715">
    <property type="component" value="Unassembled WGS sequence"/>
</dbReference>
<dbReference type="InterPro" id="IPR001584">
    <property type="entry name" value="Integrase_cat-core"/>
</dbReference>
<dbReference type="Gene3D" id="1.10.340.70">
    <property type="match status" value="1"/>
</dbReference>
<dbReference type="InterPro" id="IPR036397">
    <property type="entry name" value="RNaseH_sf"/>
</dbReference>
<evidence type="ECO:0000313" key="5">
    <source>
        <dbReference type="Proteomes" id="UP000242715"/>
    </source>
</evidence>
<feature type="domain" description="Integrase catalytic" evidence="3">
    <location>
        <begin position="552"/>
        <end position="716"/>
    </location>
</feature>